<gene>
    <name evidence="2" type="ORF">ACFQZ7_10320</name>
</gene>
<dbReference type="Gene3D" id="3.40.630.30">
    <property type="match status" value="1"/>
</dbReference>
<evidence type="ECO:0000313" key="2">
    <source>
        <dbReference type="EMBL" id="MFD0898117.1"/>
    </source>
</evidence>
<dbReference type="Pfam" id="PF13673">
    <property type="entry name" value="Acetyltransf_10"/>
    <property type="match status" value="1"/>
</dbReference>
<dbReference type="InterPro" id="IPR000182">
    <property type="entry name" value="GNAT_dom"/>
</dbReference>
<keyword evidence="3" id="KW-1185">Reference proteome</keyword>
<dbReference type="InterPro" id="IPR016181">
    <property type="entry name" value="Acyl_CoA_acyltransferase"/>
</dbReference>
<sequence>MDDSKLIIKKTSELTNFELLDILKARTAVFVVEQNCPYQEVDDQDYTALHVMLKVQDQLAAYARIIPHQDNVHISFGRVLVVKAFRGQQLGRQLVTATIAATKRYFPDQAIKIAGQSYLKAFYMSFGFKPVSAVYLEDNIPHIDFVLAA</sequence>
<protein>
    <submittedName>
        <fullName evidence="2">GNAT family N-acetyltransferase</fullName>
    </submittedName>
</protein>
<dbReference type="Proteomes" id="UP001597104">
    <property type="component" value="Unassembled WGS sequence"/>
</dbReference>
<dbReference type="SUPFAM" id="SSF55729">
    <property type="entry name" value="Acyl-CoA N-acyltransferases (Nat)"/>
    <property type="match status" value="1"/>
</dbReference>
<evidence type="ECO:0000313" key="3">
    <source>
        <dbReference type="Proteomes" id="UP001597104"/>
    </source>
</evidence>
<name>A0ABW3EFJ2_9LACO</name>
<dbReference type="RefSeq" id="WP_137636417.1">
    <property type="nucleotide sequence ID" value="NZ_BJDN01000001.1"/>
</dbReference>
<dbReference type="EMBL" id="JBHTIO010000044">
    <property type="protein sequence ID" value="MFD0898117.1"/>
    <property type="molecule type" value="Genomic_DNA"/>
</dbReference>
<accession>A0ABW3EFJ2</accession>
<reference evidence="3" key="1">
    <citation type="journal article" date="2019" name="Int. J. Syst. Evol. Microbiol.">
        <title>The Global Catalogue of Microorganisms (GCM) 10K type strain sequencing project: providing services to taxonomists for standard genome sequencing and annotation.</title>
        <authorList>
            <consortium name="The Broad Institute Genomics Platform"/>
            <consortium name="The Broad Institute Genome Sequencing Center for Infectious Disease"/>
            <person name="Wu L."/>
            <person name="Ma J."/>
        </authorList>
    </citation>
    <scope>NUCLEOTIDE SEQUENCE [LARGE SCALE GENOMIC DNA]</scope>
    <source>
        <strain evidence="3">CCM 8925</strain>
    </source>
</reference>
<comment type="caution">
    <text evidence="2">The sequence shown here is derived from an EMBL/GenBank/DDBJ whole genome shotgun (WGS) entry which is preliminary data.</text>
</comment>
<organism evidence="2 3">
    <name type="scientific">Loigolactobacillus binensis</name>
    <dbReference type="NCBI Taxonomy" id="2559922"/>
    <lineage>
        <taxon>Bacteria</taxon>
        <taxon>Bacillati</taxon>
        <taxon>Bacillota</taxon>
        <taxon>Bacilli</taxon>
        <taxon>Lactobacillales</taxon>
        <taxon>Lactobacillaceae</taxon>
        <taxon>Loigolactobacillus</taxon>
    </lineage>
</organism>
<proteinExistence type="predicted"/>
<dbReference type="PROSITE" id="PS51186">
    <property type="entry name" value="GNAT"/>
    <property type="match status" value="1"/>
</dbReference>
<feature type="domain" description="N-acetyltransferase" evidence="1">
    <location>
        <begin position="9"/>
        <end position="149"/>
    </location>
</feature>
<evidence type="ECO:0000259" key="1">
    <source>
        <dbReference type="PROSITE" id="PS51186"/>
    </source>
</evidence>